<evidence type="ECO:0000313" key="2">
    <source>
        <dbReference type="Proteomes" id="UP001565369"/>
    </source>
</evidence>
<accession>A0ABV4FT63</accession>
<name>A0ABV4FT63_9BRAD</name>
<comment type="caution">
    <text evidence="1">The sequence shown here is derived from an EMBL/GenBank/DDBJ whole genome shotgun (WGS) entry which is preliminary data.</text>
</comment>
<evidence type="ECO:0000313" key="1">
    <source>
        <dbReference type="EMBL" id="MEY9454796.1"/>
    </source>
</evidence>
<dbReference type="RefSeq" id="WP_028144242.1">
    <property type="nucleotide sequence ID" value="NZ_AP021854.1"/>
</dbReference>
<proteinExistence type="predicted"/>
<keyword evidence="2" id="KW-1185">Reference proteome</keyword>
<protein>
    <submittedName>
        <fullName evidence="1">Uncharacterized protein</fullName>
    </submittedName>
</protein>
<dbReference type="Proteomes" id="UP001565369">
    <property type="component" value="Unassembled WGS sequence"/>
</dbReference>
<dbReference type="EMBL" id="JBGBZJ010000003">
    <property type="protein sequence ID" value="MEY9454796.1"/>
    <property type="molecule type" value="Genomic_DNA"/>
</dbReference>
<reference evidence="1 2" key="1">
    <citation type="submission" date="2024-07" db="EMBL/GenBank/DDBJ databases">
        <title>Genomic Encyclopedia of Type Strains, Phase V (KMG-V): Genome sequencing to study the core and pangenomes of soil and plant-associated prokaryotes.</title>
        <authorList>
            <person name="Whitman W."/>
        </authorList>
    </citation>
    <scope>NUCLEOTIDE SEQUENCE [LARGE SCALE GENOMIC DNA]</scope>
    <source>
        <strain evidence="1 2">USDA 152</strain>
    </source>
</reference>
<organism evidence="1 2">
    <name type="scientific">Bradyrhizobium ottawaense</name>
    <dbReference type="NCBI Taxonomy" id="931866"/>
    <lineage>
        <taxon>Bacteria</taxon>
        <taxon>Pseudomonadati</taxon>
        <taxon>Pseudomonadota</taxon>
        <taxon>Alphaproteobacteria</taxon>
        <taxon>Hyphomicrobiales</taxon>
        <taxon>Nitrobacteraceae</taxon>
        <taxon>Bradyrhizobium</taxon>
    </lineage>
</organism>
<sequence length="71" mass="7567">MPIPIPFTVFQATPGQNFRKSLFVLHAYSIEPGRALVAAKFAGETIVVAVALRKGRGEVKCSGPDAKRAAL</sequence>
<gene>
    <name evidence="1" type="ORF">ABIG07_003744</name>
</gene>